<organism evidence="1 2">
    <name type="scientific">Staurois parvus</name>
    <dbReference type="NCBI Taxonomy" id="386267"/>
    <lineage>
        <taxon>Eukaryota</taxon>
        <taxon>Metazoa</taxon>
        <taxon>Chordata</taxon>
        <taxon>Craniata</taxon>
        <taxon>Vertebrata</taxon>
        <taxon>Euteleostomi</taxon>
        <taxon>Amphibia</taxon>
        <taxon>Batrachia</taxon>
        <taxon>Anura</taxon>
        <taxon>Neobatrachia</taxon>
        <taxon>Ranoidea</taxon>
        <taxon>Ranidae</taxon>
        <taxon>Staurois</taxon>
    </lineage>
</organism>
<accession>A0ABN9E5R6</accession>
<gene>
    <name evidence="1" type="ORF">SPARVUS_LOCUS9236198</name>
</gene>
<evidence type="ECO:0000313" key="2">
    <source>
        <dbReference type="Proteomes" id="UP001162483"/>
    </source>
</evidence>
<name>A0ABN9E5R6_9NEOB</name>
<feature type="non-terminal residue" evidence="1">
    <location>
        <position position="1"/>
    </location>
</feature>
<keyword evidence="2" id="KW-1185">Reference proteome</keyword>
<protein>
    <submittedName>
        <fullName evidence="1">Uncharacterized protein</fullName>
    </submittedName>
</protein>
<sequence>FTISGLPQCTQHGNAISLGKYKLLNTFFSSELELVTSAEHWLNLLGGVFFLLKEDVKPLTLCLDSADWPCADHMHPPKKKKKPL</sequence>
<dbReference type="Proteomes" id="UP001162483">
    <property type="component" value="Unassembled WGS sequence"/>
</dbReference>
<reference evidence="1" key="1">
    <citation type="submission" date="2023-05" db="EMBL/GenBank/DDBJ databases">
        <authorList>
            <person name="Stuckert A."/>
        </authorList>
    </citation>
    <scope>NUCLEOTIDE SEQUENCE</scope>
</reference>
<dbReference type="EMBL" id="CATNWA010015159">
    <property type="protein sequence ID" value="CAI9580119.1"/>
    <property type="molecule type" value="Genomic_DNA"/>
</dbReference>
<evidence type="ECO:0000313" key="1">
    <source>
        <dbReference type="EMBL" id="CAI9580119.1"/>
    </source>
</evidence>
<proteinExistence type="predicted"/>
<comment type="caution">
    <text evidence="1">The sequence shown here is derived from an EMBL/GenBank/DDBJ whole genome shotgun (WGS) entry which is preliminary data.</text>
</comment>